<gene>
    <name evidence="13" type="ORF">DZC72_09990</name>
</gene>
<keyword evidence="4 8" id="KW-0812">Transmembrane</keyword>
<evidence type="ECO:0000256" key="2">
    <source>
        <dbReference type="ARBA" id="ARBA00022448"/>
    </source>
</evidence>
<dbReference type="PANTHER" id="PTHR30069:SF49">
    <property type="entry name" value="OUTER MEMBRANE PROTEIN C"/>
    <property type="match status" value="1"/>
</dbReference>
<keyword evidence="6 8" id="KW-0472">Membrane</keyword>
<feature type="domain" description="TonB-dependent receptor-like beta-barrel" evidence="11">
    <location>
        <begin position="294"/>
        <end position="726"/>
    </location>
</feature>
<dbReference type="InterPro" id="IPR012910">
    <property type="entry name" value="Plug_dom"/>
</dbReference>
<dbReference type="GO" id="GO:0009279">
    <property type="term" value="C:cell outer membrane"/>
    <property type="evidence" value="ECO:0007669"/>
    <property type="project" value="UniProtKB-SubCell"/>
</dbReference>
<dbReference type="Gene3D" id="2.40.170.20">
    <property type="entry name" value="TonB-dependent receptor, beta-barrel domain"/>
    <property type="match status" value="1"/>
</dbReference>
<dbReference type="PROSITE" id="PS52016">
    <property type="entry name" value="TONB_DEPENDENT_REC_3"/>
    <property type="match status" value="1"/>
</dbReference>
<reference evidence="14" key="1">
    <citation type="submission" date="2018-12" db="EMBL/GenBank/DDBJ databases">
        <title>Maribacter lutimaris sp. nov., isolated from marine sediment.</title>
        <authorList>
            <person name="Kim K.K."/>
        </authorList>
    </citation>
    <scope>NUCLEOTIDE SEQUENCE [LARGE SCALE GENOMIC DNA]</scope>
    <source>
        <strain evidence="14">PoM-212</strain>
    </source>
</reference>
<comment type="subcellular location">
    <subcellularLocation>
        <location evidence="1 8">Cell outer membrane</location>
        <topology evidence="1 8">Multi-pass membrane protein</topology>
    </subcellularLocation>
</comment>
<dbReference type="SUPFAM" id="SSF56935">
    <property type="entry name" value="Porins"/>
    <property type="match status" value="1"/>
</dbReference>
<dbReference type="OrthoDB" id="9759247at2"/>
<evidence type="ECO:0000256" key="7">
    <source>
        <dbReference type="ARBA" id="ARBA00023237"/>
    </source>
</evidence>
<dbReference type="PANTHER" id="PTHR30069">
    <property type="entry name" value="TONB-DEPENDENT OUTER MEMBRANE RECEPTOR"/>
    <property type="match status" value="1"/>
</dbReference>
<evidence type="ECO:0000256" key="1">
    <source>
        <dbReference type="ARBA" id="ARBA00004571"/>
    </source>
</evidence>
<keyword evidence="14" id="KW-1185">Reference proteome</keyword>
<dbReference type="GO" id="GO:0015344">
    <property type="term" value="F:siderophore uptake transmembrane transporter activity"/>
    <property type="evidence" value="ECO:0007669"/>
    <property type="project" value="TreeGrafter"/>
</dbReference>
<protein>
    <submittedName>
        <fullName evidence="13">TonB-dependent receptor</fullName>
    </submittedName>
</protein>
<feature type="domain" description="TonB-dependent receptor plug" evidence="12">
    <location>
        <begin position="128"/>
        <end position="215"/>
    </location>
</feature>
<dbReference type="Gene3D" id="2.170.130.10">
    <property type="entry name" value="TonB-dependent receptor, plug domain"/>
    <property type="match status" value="1"/>
</dbReference>
<dbReference type="InterPro" id="IPR039426">
    <property type="entry name" value="TonB-dep_rcpt-like"/>
</dbReference>
<evidence type="ECO:0000256" key="9">
    <source>
        <dbReference type="RuleBase" id="RU003357"/>
    </source>
</evidence>
<keyword evidence="13" id="KW-0675">Receptor</keyword>
<dbReference type="RefSeq" id="WP_125222776.1">
    <property type="nucleotide sequence ID" value="NZ_QUSX01000002.1"/>
</dbReference>
<evidence type="ECO:0000259" key="12">
    <source>
        <dbReference type="Pfam" id="PF07715"/>
    </source>
</evidence>
<keyword evidence="3 8" id="KW-1134">Transmembrane beta strand</keyword>
<feature type="chain" id="PRO_5019390754" evidence="10">
    <location>
        <begin position="21"/>
        <end position="765"/>
    </location>
</feature>
<dbReference type="SUPFAM" id="SSF49464">
    <property type="entry name" value="Carboxypeptidase regulatory domain-like"/>
    <property type="match status" value="1"/>
</dbReference>
<evidence type="ECO:0000256" key="6">
    <source>
        <dbReference type="ARBA" id="ARBA00023136"/>
    </source>
</evidence>
<name>A0A426RGH8_9FLAO</name>
<comment type="similarity">
    <text evidence="8 9">Belongs to the TonB-dependent receptor family.</text>
</comment>
<dbReference type="EMBL" id="QUSX01000002">
    <property type="protein sequence ID" value="RRQ48053.1"/>
    <property type="molecule type" value="Genomic_DNA"/>
</dbReference>
<evidence type="ECO:0000256" key="10">
    <source>
        <dbReference type="SAM" id="SignalP"/>
    </source>
</evidence>
<dbReference type="Pfam" id="PF00593">
    <property type="entry name" value="TonB_dep_Rec_b-barrel"/>
    <property type="match status" value="1"/>
</dbReference>
<dbReference type="InterPro" id="IPR036942">
    <property type="entry name" value="Beta-barrel_TonB_sf"/>
</dbReference>
<feature type="signal peptide" evidence="10">
    <location>
        <begin position="1"/>
        <end position="20"/>
    </location>
</feature>
<evidence type="ECO:0000256" key="5">
    <source>
        <dbReference type="ARBA" id="ARBA00023077"/>
    </source>
</evidence>
<keyword evidence="2 8" id="KW-0813">Transport</keyword>
<organism evidence="13 14">
    <name type="scientific">Maribacter algicola</name>
    <dbReference type="NCBI Taxonomy" id="2498892"/>
    <lineage>
        <taxon>Bacteria</taxon>
        <taxon>Pseudomonadati</taxon>
        <taxon>Bacteroidota</taxon>
        <taxon>Flavobacteriia</taxon>
        <taxon>Flavobacteriales</taxon>
        <taxon>Flavobacteriaceae</taxon>
        <taxon>Maribacter</taxon>
    </lineage>
</organism>
<dbReference type="Proteomes" id="UP000286990">
    <property type="component" value="Unassembled WGS sequence"/>
</dbReference>
<dbReference type="InterPro" id="IPR008969">
    <property type="entry name" value="CarboxyPept-like_regulatory"/>
</dbReference>
<evidence type="ECO:0000256" key="3">
    <source>
        <dbReference type="ARBA" id="ARBA00022452"/>
    </source>
</evidence>
<sequence length="765" mass="86099">MNLKYFRLLVALLLVNLLNAQNFKGKIVSENTKEALSGAHIQVKEGEATYTNMHGEFQMHLKQTGQKIIISFMGFETKEIQVSPSDEIMVISLHEAPIQIQGVLVTGHIKNDPAFTMESNDYVKKIVQPRNVADLFADVNGFSLIKRGNYAIDPSYRATQYEQLNVQFDGGTKVMHACPNRMDPITTHVNPEEIEKIEIIKGPYTVRYGATFGGVVNMVTQKPSAKDFGSSGQINAGYESNGGSMVSSAKIQQVTSKYDIGGTVGYRVFGNYKDGDGTEIPSAFRSLEYGFIAGYNFSEKQRLQVNWRQSYGRDVLHAGLPMDTDEDNSSMLSLDYGLTGMDGLVKDITAKAYYSYVDHIMSNTNRPSFMMTEALSEIDATTAGGKMEFKLVPNNRLSLYTGLDVLHIARDGARTRLVKRNMMGPLPMPMEFVDKVWQDSYINDLGVFTESKYLITSNTIWTAGMRYDNVTSEIKDPESDFAALYPDLDKRTEHNISATTSLKYAPTTEFIMEVAYGRGVRSANMIERVINHFTVGQDPFEYIGNPNLDAEVNNQFELGFKGKLPFSDTHTNSFNYSTSFYYSVYENYIVPIIDESQTRKFMPANEPVNPKVFRNLDNAYKTGFELMAGLDFWTNFNFNTQLAYVYAKNKDLNESLPLVPPLTTRIRLGYETEKFWANANYTITSKQEDIAPSFGEQVTPGYEVLDIRLGVIPIKNVSLGVAVLNLFDATYNNHLNFTFNNQADFGRVPINDPGRNFSAFLQYKF</sequence>
<dbReference type="InterPro" id="IPR037066">
    <property type="entry name" value="Plug_dom_sf"/>
</dbReference>
<dbReference type="Pfam" id="PF07715">
    <property type="entry name" value="Plug"/>
    <property type="match status" value="1"/>
</dbReference>
<evidence type="ECO:0000256" key="8">
    <source>
        <dbReference type="PROSITE-ProRule" id="PRU01360"/>
    </source>
</evidence>
<evidence type="ECO:0000256" key="4">
    <source>
        <dbReference type="ARBA" id="ARBA00022692"/>
    </source>
</evidence>
<accession>A0A426RGH8</accession>
<keyword evidence="5 9" id="KW-0798">TonB box</keyword>
<dbReference type="AlphaFoldDB" id="A0A426RGH8"/>
<dbReference type="InterPro" id="IPR000531">
    <property type="entry name" value="Beta-barrel_TonB"/>
</dbReference>
<evidence type="ECO:0000313" key="13">
    <source>
        <dbReference type="EMBL" id="RRQ48053.1"/>
    </source>
</evidence>
<dbReference type="GO" id="GO:0044718">
    <property type="term" value="P:siderophore transmembrane transport"/>
    <property type="evidence" value="ECO:0007669"/>
    <property type="project" value="TreeGrafter"/>
</dbReference>
<keyword evidence="10" id="KW-0732">Signal</keyword>
<keyword evidence="7 8" id="KW-0998">Cell outer membrane</keyword>
<dbReference type="Pfam" id="PF13715">
    <property type="entry name" value="CarbopepD_reg_2"/>
    <property type="match status" value="1"/>
</dbReference>
<comment type="caution">
    <text evidence="13">The sequence shown here is derived from an EMBL/GenBank/DDBJ whole genome shotgun (WGS) entry which is preliminary data.</text>
</comment>
<proteinExistence type="inferred from homology"/>
<evidence type="ECO:0000313" key="14">
    <source>
        <dbReference type="Proteomes" id="UP000286990"/>
    </source>
</evidence>
<evidence type="ECO:0000259" key="11">
    <source>
        <dbReference type="Pfam" id="PF00593"/>
    </source>
</evidence>